<dbReference type="GO" id="GO:0042956">
    <property type="term" value="P:maltodextrin transmembrane transport"/>
    <property type="evidence" value="ECO:0007669"/>
    <property type="project" value="TreeGrafter"/>
</dbReference>
<keyword evidence="2" id="KW-0813">Transport</keyword>
<keyword evidence="3" id="KW-0732">Signal</keyword>
<proteinExistence type="inferred from homology"/>
<evidence type="ECO:0000256" key="1">
    <source>
        <dbReference type="ARBA" id="ARBA00008520"/>
    </source>
</evidence>
<evidence type="ECO:0000256" key="2">
    <source>
        <dbReference type="ARBA" id="ARBA00022448"/>
    </source>
</evidence>
<dbReference type="EMBL" id="CP034235">
    <property type="protein sequence ID" value="QGQ99322.1"/>
    <property type="molecule type" value="Genomic_DNA"/>
</dbReference>
<dbReference type="GO" id="GO:1901982">
    <property type="term" value="F:maltose binding"/>
    <property type="evidence" value="ECO:0007669"/>
    <property type="project" value="TreeGrafter"/>
</dbReference>
<evidence type="ECO:0000256" key="3">
    <source>
        <dbReference type="ARBA" id="ARBA00022729"/>
    </source>
</evidence>
<evidence type="ECO:0000313" key="4">
    <source>
        <dbReference type="EMBL" id="QGQ99322.1"/>
    </source>
</evidence>
<dbReference type="GO" id="GO:0055052">
    <property type="term" value="C:ATP-binding cassette (ABC) transporter complex, substrate-binding subunit-containing"/>
    <property type="evidence" value="ECO:0007669"/>
    <property type="project" value="TreeGrafter"/>
</dbReference>
<dbReference type="RefSeq" id="WP_155704460.1">
    <property type="nucleotide sequence ID" value="NZ_CP034235.1"/>
</dbReference>
<dbReference type="OrthoDB" id="9782846at2"/>
<accession>A0A6B8RU49</accession>
<sequence length="227" mass="25468">MGSLEKKLLSPDGKTSVGYLDSPEAIRLLQWLNAYYRDSGLKTPKSLIDTYQQFGNHQVGMVTGRPSLQWNTEDKDIIGLAPLPHFADGKRANPVSFDGYGISQKSKHPLEALKFIEYLTLTNNEDSIKLAESYVPTSKLMAEATGQSSDPIKSIFVEELNYATKSTERRFFNAWIADKDIKTHFEKLLTTEDKDIPAKLHELALKLDQSLKNQDSLSNQQTNSTSP</sequence>
<comment type="similarity">
    <text evidence="1">Belongs to the bacterial solute-binding protein 1 family.</text>
</comment>
<reference evidence="5" key="1">
    <citation type="submission" date="2018-11" db="EMBL/GenBank/DDBJ databases">
        <title>Complete genome sequence of Paenibacillus sp. ML311-T8.</title>
        <authorList>
            <person name="Nam Y.-D."/>
            <person name="Kang J."/>
            <person name="Chung W.-H."/>
            <person name="Park Y.S."/>
        </authorList>
    </citation>
    <scope>NUCLEOTIDE SEQUENCE [LARGE SCALE GENOMIC DNA]</scope>
    <source>
        <strain evidence="5">ML311-T8</strain>
    </source>
</reference>
<keyword evidence="5" id="KW-1185">Reference proteome</keyword>
<dbReference type="Proteomes" id="UP000426246">
    <property type="component" value="Chromosome"/>
</dbReference>
<gene>
    <name evidence="4" type="ORF">EHS13_32900</name>
</gene>
<protein>
    <submittedName>
        <fullName evidence="4">Extracellular solute-binding protein</fullName>
    </submittedName>
</protein>
<evidence type="ECO:0000313" key="5">
    <source>
        <dbReference type="Proteomes" id="UP000426246"/>
    </source>
</evidence>
<dbReference type="KEGG" id="ppsc:EHS13_32900"/>
<dbReference type="Gene3D" id="3.40.190.10">
    <property type="entry name" value="Periplasmic binding protein-like II"/>
    <property type="match status" value="1"/>
</dbReference>
<dbReference type="PANTHER" id="PTHR30061:SF50">
    <property type="entry name" value="MALTOSE_MALTODEXTRIN-BINDING PERIPLASMIC PROTEIN"/>
    <property type="match status" value="1"/>
</dbReference>
<dbReference type="GO" id="GO:0015768">
    <property type="term" value="P:maltose transport"/>
    <property type="evidence" value="ECO:0007669"/>
    <property type="project" value="TreeGrafter"/>
</dbReference>
<dbReference type="SUPFAM" id="SSF53850">
    <property type="entry name" value="Periplasmic binding protein-like II"/>
    <property type="match status" value="1"/>
</dbReference>
<name>A0A6B8RU49_9BACL</name>
<dbReference type="AlphaFoldDB" id="A0A6B8RU49"/>
<dbReference type="PANTHER" id="PTHR30061">
    <property type="entry name" value="MALTOSE-BINDING PERIPLASMIC PROTEIN"/>
    <property type="match status" value="1"/>
</dbReference>
<organism evidence="4 5">
    <name type="scientific">Paenibacillus psychroresistens</name>
    <dbReference type="NCBI Taxonomy" id="1778678"/>
    <lineage>
        <taxon>Bacteria</taxon>
        <taxon>Bacillati</taxon>
        <taxon>Bacillota</taxon>
        <taxon>Bacilli</taxon>
        <taxon>Bacillales</taxon>
        <taxon>Paenibacillaceae</taxon>
        <taxon>Paenibacillus</taxon>
    </lineage>
</organism>